<dbReference type="PROSITE" id="PS50263">
    <property type="entry name" value="CN_HYDROLASE"/>
    <property type="match status" value="1"/>
</dbReference>
<evidence type="ECO:0000256" key="1">
    <source>
        <dbReference type="ARBA" id="ARBA00010613"/>
    </source>
</evidence>
<dbReference type="InterPro" id="IPR001110">
    <property type="entry name" value="UPF0012_CS"/>
</dbReference>
<evidence type="ECO:0000259" key="3">
    <source>
        <dbReference type="PROSITE" id="PS50263"/>
    </source>
</evidence>
<name>A0ABW3HID0_9GAMM</name>
<reference evidence="5" key="1">
    <citation type="journal article" date="2019" name="Int. J. Syst. Evol. Microbiol.">
        <title>The Global Catalogue of Microorganisms (GCM) 10K type strain sequencing project: providing services to taxonomists for standard genome sequencing and annotation.</title>
        <authorList>
            <consortium name="The Broad Institute Genomics Platform"/>
            <consortium name="The Broad Institute Genome Sequencing Center for Infectious Disease"/>
            <person name="Wu L."/>
            <person name="Ma J."/>
        </authorList>
    </citation>
    <scope>NUCLEOTIDE SEQUENCE [LARGE SCALE GENOMIC DNA]</scope>
    <source>
        <strain evidence="5">CCUG 63419</strain>
    </source>
</reference>
<feature type="domain" description="CN hydrolase" evidence="3">
    <location>
        <begin position="1"/>
        <end position="254"/>
    </location>
</feature>
<protein>
    <submittedName>
        <fullName evidence="4">Carbon-nitrogen hydrolase family protein</fullName>
    </submittedName>
</protein>
<comment type="caution">
    <text evidence="4">The sequence shown here is derived from an EMBL/GenBank/DDBJ whole genome shotgun (WGS) entry which is preliminary data.</text>
</comment>
<dbReference type="InterPro" id="IPR036526">
    <property type="entry name" value="C-N_Hydrolase_sf"/>
</dbReference>
<dbReference type="InterPro" id="IPR003010">
    <property type="entry name" value="C-N_Hydrolase"/>
</dbReference>
<dbReference type="Proteomes" id="UP001597044">
    <property type="component" value="Unassembled WGS sequence"/>
</dbReference>
<dbReference type="CDD" id="cd07572">
    <property type="entry name" value="nit"/>
    <property type="match status" value="1"/>
</dbReference>
<evidence type="ECO:0000313" key="4">
    <source>
        <dbReference type="EMBL" id="MFD0950184.1"/>
    </source>
</evidence>
<comment type="similarity">
    <text evidence="1">Belongs to the carbon-nitrogen hydrolase superfamily. NIT1/NIT2 family.</text>
</comment>
<dbReference type="SUPFAM" id="SSF56317">
    <property type="entry name" value="Carbon-nitrogen hydrolase"/>
    <property type="match status" value="1"/>
</dbReference>
<keyword evidence="2 4" id="KW-0378">Hydrolase</keyword>
<dbReference type="RefSeq" id="WP_340675582.1">
    <property type="nucleotide sequence ID" value="NZ_JBHTIT010000001.1"/>
</dbReference>
<proteinExistence type="inferred from homology"/>
<dbReference type="PANTHER" id="PTHR23088:SF27">
    <property type="entry name" value="DEAMINATED GLUTATHIONE AMIDASE"/>
    <property type="match status" value="1"/>
</dbReference>
<evidence type="ECO:0000256" key="2">
    <source>
        <dbReference type="ARBA" id="ARBA00022801"/>
    </source>
</evidence>
<evidence type="ECO:0000313" key="5">
    <source>
        <dbReference type="Proteomes" id="UP001597044"/>
    </source>
</evidence>
<dbReference type="PANTHER" id="PTHR23088">
    <property type="entry name" value="NITRILASE-RELATED"/>
    <property type="match status" value="1"/>
</dbReference>
<dbReference type="PROSITE" id="PS01227">
    <property type="entry name" value="UPF0012"/>
    <property type="match status" value="1"/>
</dbReference>
<organism evidence="4 5">
    <name type="scientific">Paraperlucidibaca wandonensis</name>
    <dbReference type="NCBI Taxonomy" id="1268273"/>
    <lineage>
        <taxon>Bacteria</taxon>
        <taxon>Pseudomonadati</taxon>
        <taxon>Pseudomonadota</taxon>
        <taxon>Gammaproteobacteria</taxon>
        <taxon>Moraxellales</taxon>
        <taxon>Moraxellaceae</taxon>
        <taxon>Paraperlucidibaca</taxon>
    </lineage>
</organism>
<sequence length="272" mass="29776">MHVAALELCSGDDISANQRAIADGMTSAREQGVDLLVLPENCLVFGPDAAGLAAQHHAQWLTWFAEQARANDLWLLAGTVPLPYRPDGSAVPNGRVRSACLLFDASGNLVGRYDKRHLFDAQVGDAQGAYRESARYEPGTEINLLATPWGQLGVLTCYDLRFPEQARALRQAGADIFAVPAAFTAKTGEAHWQVLLRARAIENQCMFIGAGQGGQHSVTRQTWGHSQIIDAWGQVLAERTMTSQPALVIAEFDCEQQQAWREQMPVEAHRLD</sequence>
<dbReference type="Gene3D" id="3.60.110.10">
    <property type="entry name" value="Carbon-nitrogen hydrolase"/>
    <property type="match status" value="1"/>
</dbReference>
<dbReference type="Pfam" id="PF00795">
    <property type="entry name" value="CN_hydrolase"/>
    <property type="match status" value="1"/>
</dbReference>
<dbReference type="InterPro" id="IPR045254">
    <property type="entry name" value="Nit1/2_C-N_Hydrolase"/>
</dbReference>
<keyword evidence="5" id="KW-1185">Reference proteome</keyword>
<dbReference type="EMBL" id="JBHTIT010000001">
    <property type="protein sequence ID" value="MFD0950184.1"/>
    <property type="molecule type" value="Genomic_DNA"/>
</dbReference>
<accession>A0ABW3HID0</accession>
<dbReference type="GO" id="GO:0016787">
    <property type="term" value="F:hydrolase activity"/>
    <property type="evidence" value="ECO:0007669"/>
    <property type="project" value="UniProtKB-KW"/>
</dbReference>
<gene>
    <name evidence="4" type="ORF">ACFQ0F_07255</name>
</gene>